<dbReference type="EMBL" id="UZAH01025592">
    <property type="protein sequence ID" value="VDO66859.1"/>
    <property type="molecule type" value="Genomic_DNA"/>
</dbReference>
<dbReference type="AlphaFoldDB" id="A0A183FH71"/>
<keyword evidence="3" id="KW-1185">Reference proteome</keyword>
<dbReference type="GO" id="GO:0046933">
    <property type="term" value="F:proton-transporting ATP synthase activity, rotational mechanism"/>
    <property type="evidence" value="ECO:0007669"/>
    <property type="project" value="InterPro"/>
</dbReference>
<dbReference type="OrthoDB" id="269124at2759"/>
<accession>A0A183FH71</accession>
<evidence type="ECO:0000313" key="3">
    <source>
        <dbReference type="Proteomes" id="UP000050761"/>
    </source>
</evidence>
<dbReference type="GO" id="GO:0005743">
    <property type="term" value="C:mitochondrial inner membrane"/>
    <property type="evidence" value="ECO:0007669"/>
    <property type="project" value="InterPro"/>
</dbReference>
<organism evidence="3 4">
    <name type="scientific">Heligmosomoides polygyrus</name>
    <name type="common">Parasitic roundworm</name>
    <dbReference type="NCBI Taxonomy" id="6339"/>
    <lineage>
        <taxon>Eukaryota</taxon>
        <taxon>Metazoa</taxon>
        <taxon>Ecdysozoa</taxon>
        <taxon>Nematoda</taxon>
        <taxon>Chromadorea</taxon>
        <taxon>Rhabditida</taxon>
        <taxon>Rhabditina</taxon>
        <taxon>Rhabditomorpha</taxon>
        <taxon>Strongyloidea</taxon>
        <taxon>Heligmosomidae</taxon>
        <taxon>Heligmosomoides</taxon>
    </lineage>
</organism>
<dbReference type="Gene3D" id="1.10.1620.20">
    <property type="entry name" value="ATP synthase, F1 complex, epsilon subunit superfamily, mitochondrial"/>
    <property type="match status" value="1"/>
</dbReference>
<sequence>MVLWRAVGINYVRYSQIASHVTRKCTHFGIFTLPIPAKCLATVLWYCTPLLTYVFLSPNCFDGSHRNFIVMRRPATRFSSRSKSSEANS</sequence>
<dbReference type="GO" id="GO:0045259">
    <property type="term" value="C:proton-transporting ATP synthase complex"/>
    <property type="evidence" value="ECO:0007669"/>
    <property type="project" value="InterPro"/>
</dbReference>
<name>A0A183FH71_HELPZ</name>
<dbReference type="SUPFAM" id="SSF48690">
    <property type="entry name" value="Epsilon subunit of mitochondrial F1F0-ATP synthase"/>
    <property type="match status" value="1"/>
</dbReference>
<reference evidence="2 3" key="1">
    <citation type="submission" date="2018-11" db="EMBL/GenBank/DDBJ databases">
        <authorList>
            <consortium name="Pathogen Informatics"/>
        </authorList>
    </citation>
    <scope>NUCLEOTIDE SEQUENCE [LARGE SCALE GENOMIC DNA]</scope>
</reference>
<dbReference type="Proteomes" id="UP000050761">
    <property type="component" value="Unassembled WGS sequence"/>
</dbReference>
<accession>A0A3P7XMV0</accession>
<dbReference type="Pfam" id="PF04627">
    <property type="entry name" value="ATP-synt_Eps"/>
    <property type="match status" value="1"/>
</dbReference>
<reference evidence="4" key="2">
    <citation type="submission" date="2019-09" db="UniProtKB">
        <authorList>
            <consortium name="WormBaseParasite"/>
        </authorList>
    </citation>
    <scope>IDENTIFICATION</scope>
</reference>
<evidence type="ECO:0000313" key="2">
    <source>
        <dbReference type="EMBL" id="VDO66859.1"/>
    </source>
</evidence>
<gene>
    <name evidence="2" type="ORF">HPBE_LOCUS6085</name>
</gene>
<evidence type="ECO:0000313" key="4">
    <source>
        <dbReference type="WBParaSite" id="HPBE_0000608401-mRNA-1"/>
    </source>
</evidence>
<protein>
    <submittedName>
        <fullName evidence="4">Mitochondrial pyruvate carrier</fullName>
    </submittedName>
</protein>
<comment type="similarity">
    <text evidence="1">Belongs to the eukaryotic ATPase epsilon family.</text>
</comment>
<dbReference type="InterPro" id="IPR006721">
    <property type="entry name" value="ATP_synth_F1_esu_mt"/>
</dbReference>
<evidence type="ECO:0000256" key="1">
    <source>
        <dbReference type="ARBA" id="ARBA00009502"/>
    </source>
</evidence>
<proteinExistence type="inferred from homology"/>
<dbReference type="WBParaSite" id="HPBE_0000608401-mRNA-1">
    <property type="protein sequence ID" value="HPBE_0000608401-mRNA-1"/>
    <property type="gene ID" value="HPBE_0000608401"/>
</dbReference>
<dbReference type="InterPro" id="IPR036742">
    <property type="entry name" value="ATP_synth_F1_esu_sf_mt"/>
</dbReference>